<dbReference type="GO" id="GO:0005178">
    <property type="term" value="F:integrin binding"/>
    <property type="evidence" value="ECO:0007669"/>
    <property type="project" value="TreeGrafter"/>
</dbReference>
<organism evidence="3 4">
    <name type="scientific">Meganyctiphanes norvegica</name>
    <name type="common">Northern krill</name>
    <name type="synonym">Thysanopoda norvegica</name>
    <dbReference type="NCBI Taxonomy" id="48144"/>
    <lineage>
        <taxon>Eukaryota</taxon>
        <taxon>Metazoa</taxon>
        <taxon>Ecdysozoa</taxon>
        <taxon>Arthropoda</taxon>
        <taxon>Crustacea</taxon>
        <taxon>Multicrustacea</taxon>
        <taxon>Malacostraca</taxon>
        <taxon>Eumalacostraca</taxon>
        <taxon>Eucarida</taxon>
        <taxon>Euphausiacea</taxon>
        <taxon>Euphausiidae</taxon>
        <taxon>Meganyctiphanes</taxon>
    </lineage>
</organism>
<evidence type="ECO:0000256" key="2">
    <source>
        <dbReference type="ARBA" id="ARBA00022490"/>
    </source>
</evidence>
<dbReference type="InterPro" id="IPR036723">
    <property type="entry name" value="Alpha-catenin/vinculin-like_sf"/>
</dbReference>
<dbReference type="GO" id="GO:0030036">
    <property type="term" value="P:actin cytoskeleton organization"/>
    <property type="evidence" value="ECO:0007669"/>
    <property type="project" value="TreeGrafter"/>
</dbReference>
<evidence type="ECO:0000313" key="4">
    <source>
        <dbReference type="Proteomes" id="UP001497623"/>
    </source>
</evidence>
<protein>
    <submittedName>
        <fullName evidence="3">Uncharacterized protein</fullName>
    </submittedName>
</protein>
<dbReference type="AlphaFoldDB" id="A0AAV2S0S9"/>
<reference evidence="3 4" key="1">
    <citation type="submission" date="2024-05" db="EMBL/GenBank/DDBJ databases">
        <authorList>
            <person name="Wallberg A."/>
        </authorList>
    </citation>
    <scope>NUCLEOTIDE SEQUENCE [LARGE SCALE GENOMIC DNA]</scope>
</reference>
<keyword evidence="4" id="KW-1185">Reference proteome</keyword>
<keyword evidence="2" id="KW-0963">Cytoplasm</keyword>
<dbReference type="GO" id="GO:0005886">
    <property type="term" value="C:plasma membrane"/>
    <property type="evidence" value="ECO:0007669"/>
    <property type="project" value="TreeGrafter"/>
</dbReference>
<dbReference type="Proteomes" id="UP001497623">
    <property type="component" value="Unassembled WGS sequence"/>
</dbReference>
<evidence type="ECO:0000313" key="3">
    <source>
        <dbReference type="EMBL" id="CAL4149307.1"/>
    </source>
</evidence>
<dbReference type="SUPFAM" id="SSF47220">
    <property type="entry name" value="alpha-catenin/vinculin-like"/>
    <property type="match status" value="1"/>
</dbReference>
<gene>
    <name evidence="3" type="ORF">MNOR_LOCUS30389</name>
</gene>
<comment type="caution">
    <text evidence="3">The sequence shown here is derived from an EMBL/GenBank/DDBJ whole genome shotgun (WGS) entry which is preliminary data.</text>
</comment>
<evidence type="ECO:0000256" key="1">
    <source>
        <dbReference type="ARBA" id="ARBA00004496"/>
    </source>
</evidence>
<dbReference type="GO" id="GO:0051015">
    <property type="term" value="F:actin filament binding"/>
    <property type="evidence" value="ECO:0007669"/>
    <property type="project" value="InterPro"/>
</dbReference>
<dbReference type="Gene3D" id="1.20.1420.10">
    <property type="entry name" value="Talin, central domain"/>
    <property type="match status" value="2"/>
</dbReference>
<comment type="subcellular location">
    <subcellularLocation>
        <location evidence="1">Cytoplasm</location>
    </subcellularLocation>
</comment>
<accession>A0AAV2S0S9</accession>
<name>A0AAV2S0S9_MEGNR</name>
<sequence length="172" mass="18535">TSDVVDSAEESTSELATSSKKFFTTFGNIFGVGIEIVGCIKDQEVQNNMVMSLKNVSMASSTLLVCGKTVASDPNVTHTKSQLSVDARVLKDSINDLINVCITLKITIHEQKDIDDVITNINNSTNELDAGHFPATSCPFDELLAKMIHAASQLNEHTTDVVVSAEESTTEL</sequence>
<dbReference type="PANTHER" id="PTHR19981:SF1">
    <property type="entry name" value="RHEA, ISOFORM B"/>
    <property type="match status" value="1"/>
</dbReference>
<feature type="non-terminal residue" evidence="3">
    <location>
        <position position="1"/>
    </location>
</feature>
<proteinExistence type="predicted"/>
<dbReference type="PANTHER" id="PTHR19981">
    <property type="entry name" value="TALIN"/>
    <property type="match status" value="1"/>
</dbReference>
<dbReference type="GO" id="GO:0005737">
    <property type="term" value="C:cytoplasm"/>
    <property type="evidence" value="ECO:0007669"/>
    <property type="project" value="UniProtKB-SubCell"/>
</dbReference>
<feature type="non-terminal residue" evidence="3">
    <location>
        <position position="172"/>
    </location>
</feature>
<dbReference type="GO" id="GO:0098609">
    <property type="term" value="P:cell-cell adhesion"/>
    <property type="evidence" value="ECO:0007669"/>
    <property type="project" value="TreeGrafter"/>
</dbReference>
<dbReference type="EMBL" id="CAXKWB010036976">
    <property type="protein sequence ID" value="CAL4149307.1"/>
    <property type="molecule type" value="Genomic_DNA"/>
</dbReference>
<dbReference type="GO" id="GO:0005925">
    <property type="term" value="C:focal adhesion"/>
    <property type="evidence" value="ECO:0007669"/>
    <property type="project" value="TreeGrafter"/>
</dbReference>